<reference evidence="3 4" key="1">
    <citation type="submission" date="2018-02" db="EMBL/GenBank/DDBJ databases">
        <title>Comparative genomes isolates from brazilian mangrove.</title>
        <authorList>
            <person name="Araujo J.E."/>
            <person name="Taketani R.G."/>
            <person name="Silva M.C.P."/>
            <person name="Loureco M.V."/>
            <person name="Andreote F.D."/>
        </authorList>
    </citation>
    <scope>NUCLEOTIDE SEQUENCE [LARGE SCALE GENOMIC DNA]</scope>
    <source>
        <strain evidence="1 4">NAP PRIS-MGV</strain>
        <strain evidence="2 3">Nap-Phe MGV</strain>
    </source>
</reference>
<accession>A0A2S8GGV0</accession>
<dbReference type="RefSeq" id="WP_105337971.1">
    <property type="nucleotide sequence ID" value="NZ_PUHZ01000023.1"/>
</dbReference>
<proteinExistence type="predicted"/>
<evidence type="ECO:0000313" key="2">
    <source>
        <dbReference type="EMBL" id="PQO43686.1"/>
    </source>
</evidence>
<comment type="caution">
    <text evidence="2">The sequence shown here is derived from an EMBL/GenBank/DDBJ whole genome shotgun (WGS) entry which is preliminary data.</text>
</comment>
<sequence>MTVPSPNPELRAPEGSVLERLYKEPQTFDFFQAVHLLERGNGSTMQDERTPRVRFRAHNSSAFPASQIYDLVPSPDNPQGTEMTVTFLGLTGPSGVLPHHYTEMMQRLHRELRGPHKFALRDWFDLFNDRLTRLFYRVWEKNRFWIPYSRREFEQKDPDAFTQGLLSLSGFGLPTLRDRLKREADDAGVSDLTLLRYSGMFAQQRRSAENLRRMLVDYFRIPIEVKPFQGQWLSLDPSQQTRLVRRQHNQQLGKTAVLGRRVWELQHKFRLRLGPLTMEQFKEFLPAPPELDAASHRGAGAMSGQGQWSLGQLTRVFVGPSLDFDIQLVLKKEEVPRTQLSAKPANASRLGWNAWLGTKPESADRDNACFAINN</sequence>
<evidence type="ECO:0000313" key="1">
    <source>
        <dbReference type="EMBL" id="PQO40019.1"/>
    </source>
</evidence>
<dbReference type="EMBL" id="PUHZ01000023">
    <property type="protein sequence ID" value="PQO43686.1"/>
    <property type="molecule type" value="Genomic_DNA"/>
</dbReference>
<dbReference type="PANTHER" id="PTHR35564:SF4">
    <property type="entry name" value="CYTOPLASMIC PROTEIN"/>
    <property type="match status" value="1"/>
</dbReference>
<dbReference type="Pfam" id="PF06996">
    <property type="entry name" value="T6SS_TssG"/>
    <property type="match status" value="1"/>
</dbReference>
<organism evidence="2 3">
    <name type="scientific">Blastopirellula marina</name>
    <dbReference type="NCBI Taxonomy" id="124"/>
    <lineage>
        <taxon>Bacteria</taxon>
        <taxon>Pseudomonadati</taxon>
        <taxon>Planctomycetota</taxon>
        <taxon>Planctomycetia</taxon>
        <taxon>Pirellulales</taxon>
        <taxon>Pirellulaceae</taxon>
        <taxon>Blastopirellula</taxon>
    </lineage>
</organism>
<gene>
    <name evidence="2" type="primary">tssG</name>
    <name evidence="2" type="ORF">C5Y93_23920</name>
    <name evidence="1" type="ORF">C5Y98_06790</name>
</gene>
<dbReference type="OrthoDB" id="1523296at2"/>
<dbReference type="NCBIfam" id="TIGR03347">
    <property type="entry name" value="VI_chp_1"/>
    <property type="match status" value="1"/>
</dbReference>
<evidence type="ECO:0000313" key="4">
    <source>
        <dbReference type="Proteomes" id="UP000239388"/>
    </source>
</evidence>
<dbReference type="Proteomes" id="UP000239388">
    <property type="component" value="Unassembled WGS sequence"/>
</dbReference>
<dbReference type="Proteomes" id="UP000237819">
    <property type="component" value="Unassembled WGS sequence"/>
</dbReference>
<dbReference type="EMBL" id="PUIB01000010">
    <property type="protein sequence ID" value="PQO40019.1"/>
    <property type="molecule type" value="Genomic_DNA"/>
</dbReference>
<dbReference type="AlphaFoldDB" id="A0A2S8GGV0"/>
<protein>
    <submittedName>
        <fullName evidence="2">Type VI secretion system baseplate subunit TssG</fullName>
    </submittedName>
</protein>
<name>A0A2S8GGV0_9BACT</name>
<evidence type="ECO:0000313" key="3">
    <source>
        <dbReference type="Proteomes" id="UP000237819"/>
    </source>
</evidence>
<dbReference type="PANTHER" id="PTHR35564">
    <property type="match status" value="1"/>
</dbReference>
<dbReference type="InterPro" id="IPR010732">
    <property type="entry name" value="T6SS_TssG-like"/>
</dbReference>